<reference evidence="2 3" key="1">
    <citation type="submission" date="2018-06" db="EMBL/GenBank/DDBJ databases">
        <title>Pseudomonas diversity within urban Lake Michigan freshwaters.</title>
        <authorList>
            <person name="Batrich M."/>
            <person name="Hatzopoulos T."/>
            <person name="Putonti C."/>
        </authorList>
    </citation>
    <scope>NUCLEOTIDE SEQUENCE [LARGE SCALE GENOMIC DNA]</scope>
    <source>
        <strain evidence="2 3">MB-090714</strain>
    </source>
</reference>
<accession>A0A2V4L8J5</accession>
<dbReference type="OrthoDB" id="7032892at2"/>
<dbReference type="EMBL" id="QJRX01000004">
    <property type="protein sequence ID" value="PYC25882.1"/>
    <property type="molecule type" value="Genomic_DNA"/>
</dbReference>
<evidence type="ECO:0000313" key="2">
    <source>
        <dbReference type="EMBL" id="PYC25882.1"/>
    </source>
</evidence>
<dbReference type="Proteomes" id="UP000248146">
    <property type="component" value="Unassembled WGS sequence"/>
</dbReference>
<evidence type="ECO:0000313" key="3">
    <source>
        <dbReference type="Proteomes" id="UP000248146"/>
    </source>
</evidence>
<comment type="caution">
    <text evidence="2">The sequence shown here is derived from an EMBL/GenBank/DDBJ whole genome shotgun (WGS) entry which is preliminary data.</text>
</comment>
<sequence>MRAAPRKTTRQLGARVPVRRPSGGVAQGDARQDAERGTMGQGRPFVTAPGAAPEGGKSGRRPDPDVGVPFSLVTFSWARKRK</sequence>
<organism evidence="2 3">
    <name type="scientific">Aquipseudomonas alcaligenes</name>
    <name type="common">Pseudomonas alcaligenes</name>
    <dbReference type="NCBI Taxonomy" id="43263"/>
    <lineage>
        <taxon>Bacteria</taxon>
        <taxon>Pseudomonadati</taxon>
        <taxon>Pseudomonadota</taxon>
        <taxon>Gammaproteobacteria</taxon>
        <taxon>Pseudomonadales</taxon>
        <taxon>Pseudomonadaceae</taxon>
        <taxon>Aquipseudomonas</taxon>
    </lineage>
</organism>
<gene>
    <name evidence="2" type="ORF">DMO17_09440</name>
</gene>
<protein>
    <submittedName>
        <fullName evidence="2">Uncharacterized protein</fullName>
    </submittedName>
</protein>
<evidence type="ECO:0000256" key="1">
    <source>
        <dbReference type="SAM" id="MobiDB-lite"/>
    </source>
</evidence>
<proteinExistence type="predicted"/>
<dbReference type="AlphaFoldDB" id="A0A2V4L8J5"/>
<name>A0A2V4L8J5_AQUAC</name>
<feature type="region of interest" description="Disordered" evidence="1">
    <location>
        <begin position="1"/>
        <end position="69"/>
    </location>
</feature>